<dbReference type="PROSITE" id="PS52004">
    <property type="entry name" value="KS3_2"/>
    <property type="match status" value="2"/>
</dbReference>
<feature type="domain" description="Carrier" evidence="9">
    <location>
        <begin position="1432"/>
        <end position="1508"/>
    </location>
</feature>
<dbReference type="InterPro" id="IPR036736">
    <property type="entry name" value="ACP-like_sf"/>
</dbReference>
<dbReference type="InterPro" id="IPR013968">
    <property type="entry name" value="PKS_KR"/>
</dbReference>
<dbReference type="Pfam" id="PF02801">
    <property type="entry name" value="Ketoacyl-synt_C"/>
    <property type="match status" value="2"/>
</dbReference>
<dbReference type="PROSITE" id="PS00012">
    <property type="entry name" value="PHOSPHOPANTETHEINE"/>
    <property type="match status" value="1"/>
</dbReference>
<dbReference type="Gene3D" id="1.10.1200.10">
    <property type="entry name" value="ACP-like"/>
    <property type="match status" value="1"/>
</dbReference>
<dbReference type="InterPro" id="IPR016036">
    <property type="entry name" value="Malonyl_transacylase_ACP-bd"/>
</dbReference>
<dbReference type="InterPro" id="IPR014030">
    <property type="entry name" value="Ketoacyl_synth_N"/>
</dbReference>
<dbReference type="SUPFAM" id="SSF53901">
    <property type="entry name" value="Thiolase-like"/>
    <property type="match status" value="2"/>
</dbReference>
<keyword evidence="4" id="KW-0808">Transferase</keyword>
<protein>
    <submittedName>
        <fullName evidence="11">SDR family NAD(P)-dependent oxidoreductase</fullName>
    </submittedName>
</protein>
<dbReference type="InterPro" id="IPR016035">
    <property type="entry name" value="Acyl_Trfase/lysoPLipase"/>
</dbReference>
<dbReference type="SUPFAM" id="SSF51735">
    <property type="entry name" value="NAD(P)-binding Rossmann-fold domains"/>
    <property type="match status" value="2"/>
</dbReference>
<gene>
    <name evidence="11" type="ORF">J3S04_04835</name>
</gene>
<feature type="compositionally biased region" description="Low complexity" evidence="8">
    <location>
        <begin position="1406"/>
        <end position="1415"/>
    </location>
</feature>
<dbReference type="InterPro" id="IPR036291">
    <property type="entry name" value="NAD(P)-bd_dom_sf"/>
</dbReference>
<dbReference type="InterPro" id="IPR050091">
    <property type="entry name" value="PKS_NRPS_Biosynth_Enz"/>
</dbReference>
<dbReference type="Pfam" id="PF16197">
    <property type="entry name" value="KAsynt_C_assoc"/>
    <property type="match status" value="2"/>
</dbReference>
<dbReference type="InterPro" id="IPR014043">
    <property type="entry name" value="Acyl_transferase_dom"/>
</dbReference>
<comment type="cofactor">
    <cofactor evidence="1">
        <name>pantetheine 4'-phosphate</name>
        <dbReference type="ChEBI" id="CHEBI:47942"/>
    </cofactor>
</comment>
<dbReference type="CDD" id="cd08952">
    <property type="entry name" value="KR_1_SDR_x"/>
    <property type="match status" value="1"/>
</dbReference>
<dbReference type="SUPFAM" id="SSF55048">
    <property type="entry name" value="Probable ACP-binding domain of malonyl-CoA ACP transacylase"/>
    <property type="match status" value="1"/>
</dbReference>
<dbReference type="Pfam" id="PF00550">
    <property type="entry name" value="PP-binding"/>
    <property type="match status" value="1"/>
</dbReference>
<proteinExistence type="predicted"/>
<dbReference type="InterPro" id="IPR018201">
    <property type="entry name" value="Ketoacyl_synth_AS"/>
</dbReference>
<evidence type="ECO:0000256" key="2">
    <source>
        <dbReference type="ARBA" id="ARBA00022450"/>
    </source>
</evidence>
<dbReference type="InterPro" id="IPR020806">
    <property type="entry name" value="PKS_PP-bd"/>
</dbReference>
<dbReference type="InterPro" id="IPR001227">
    <property type="entry name" value="Ac_transferase_dom_sf"/>
</dbReference>
<evidence type="ECO:0000256" key="8">
    <source>
        <dbReference type="SAM" id="MobiDB-lite"/>
    </source>
</evidence>
<evidence type="ECO:0000256" key="6">
    <source>
        <dbReference type="ARBA" id="ARBA00023268"/>
    </source>
</evidence>
<dbReference type="SUPFAM" id="SSF47336">
    <property type="entry name" value="ACP-like"/>
    <property type="match status" value="1"/>
</dbReference>
<reference evidence="11 12" key="1">
    <citation type="submission" date="2021-03" db="EMBL/GenBank/DDBJ databases">
        <title>Streptomyces strains.</title>
        <authorList>
            <person name="Lund M.B."/>
            <person name="Toerring T."/>
        </authorList>
    </citation>
    <scope>NUCLEOTIDE SEQUENCE [LARGE SCALE GENOMIC DNA]</scope>
    <source>
        <strain evidence="11 12">KCC S-1010</strain>
    </source>
</reference>
<evidence type="ECO:0000256" key="7">
    <source>
        <dbReference type="ARBA" id="ARBA00023315"/>
    </source>
</evidence>
<accession>A0ABX7RSK3</accession>
<dbReference type="CDD" id="cd00833">
    <property type="entry name" value="PKS"/>
    <property type="match status" value="2"/>
</dbReference>
<keyword evidence="3" id="KW-0597">Phosphoprotein</keyword>
<dbReference type="SUPFAM" id="SSF52151">
    <property type="entry name" value="FabD/lysophospholipase-like"/>
    <property type="match status" value="1"/>
</dbReference>
<dbReference type="Gene3D" id="3.30.70.3290">
    <property type="match status" value="1"/>
</dbReference>
<dbReference type="SMART" id="SM00825">
    <property type="entry name" value="PKS_KS"/>
    <property type="match status" value="2"/>
</dbReference>
<feature type="region of interest" description="Disordered" evidence="8">
    <location>
        <begin position="1394"/>
        <end position="1417"/>
    </location>
</feature>
<evidence type="ECO:0000256" key="5">
    <source>
        <dbReference type="ARBA" id="ARBA00023194"/>
    </source>
</evidence>
<keyword evidence="12" id="KW-1185">Reference proteome</keyword>
<evidence type="ECO:0000259" key="10">
    <source>
        <dbReference type="PROSITE" id="PS52004"/>
    </source>
</evidence>
<dbReference type="Pfam" id="PF08990">
    <property type="entry name" value="Docking"/>
    <property type="match status" value="1"/>
</dbReference>
<evidence type="ECO:0000256" key="3">
    <source>
        <dbReference type="ARBA" id="ARBA00022553"/>
    </source>
</evidence>
<dbReference type="Gene3D" id="3.40.47.10">
    <property type="match status" value="2"/>
</dbReference>
<dbReference type="Gene3D" id="3.40.366.10">
    <property type="entry name" value="Malonyl-Coenzyme A Acyl Carrier Protein, domain 2"/>
    <property type="match status" value="2"/>
</dbReference>
<evidence type="ECO:0000313" key="11">
    <source>
        <dbReference type="EMBL" id="QSY50343.1"/>
    </source>
</evidence>
<feature type="domain" description="Ketosynthase family 3 (KS3)" evidence="10">
    <location>
        <begin position="34"/>
        <end position="458"/>
    </location>
</feature>
<dbReference type="InterPro" id="IPR015083">
    <property type="entry name" value="NorB/c/GfsB-D-like_docking"/>
</dbReference>
<dbReference type="PANTHER" id="PTHR43775">
    <property type="entry name" value="FATTY ACID SYNTHASE"/>
    <property type="match status" value="1"/>
</dbReference>
<dbReference type="InterPro" id="IPR016039">
    <property type="entry name" value="Thiolase-like"/>
</dbReference>
<dbReference type="Pfam" id="PF08659">
    <property type="entry name" value="KR"/>
    <property type="match status" value="1"/>
</dbReference>
<sequence>MSATIDQYVEALRSSVKETERLKALNRELTAAGREPLAIVGMACRLPGGIDSPEAFWELLERGGDGISGFPADRGWDTKRPYAAEAEGPGTYARQGGFVHDAGSFDADFFGISPREALAMDPQQRILLETAWECLERSGIDPTSLRGSRTGVFVGATNSGYGVATSMSEDLEGYSLIGAATSVLSGRVAYSLGLEGPAVSVDTACSSSLVALHLAAQALRSGECTMALAGGVTVMATPGAFAEFGRQRGLAADGRCKPFAAGADGTGWGEGVALLLIERLSDARRNGHPVLAVLRGSAMNSDGASNGLTAPNGPSQQRVIHEALTNARLSAADVDAVEAHGTGTTLGDPIEAQALLATYGRGRAADRPLWLGSVKSNIGHTQSAAGAAGVIKMVMAMRHGVLPRTLHVDAPSPHVDWTAGAVELLTEARDWPKGTAPRRAGVSAFGVSGTNAHVILEEAPEPADTARQNPPAALPAPVPLVPWPLSAKTAHALRGQADRLRTFLDTAPHHDPADIGLSLATTRAALDHRAVVLAADREGFRAGLTALARGEARVRGERGDDQGPDCLPVHGAGAQRAGMGRGLYEAFPAFAEALDSIAERLDARLDRPIREVLFGEGDAIDQTVYTQAALFALEVALFRLLESWGVTPDYLLGHSIGELAAAHVAGVLSLDDACALVAARGRLMQALPSGGAMLAVEGVESEVAEALSSYEGRVGIAAVNGPTSVVVSGDADVVAELEAVWREAGRRVKRLTVSHAFHSQRMDAMLDEFADVAGKLAFRAPQLPIVSNVTGELADPDEIRTPEYWVRHVREAVRFADGVRSLRAAGVSKFVELGPDGVLTAMARQSIEDDAQTVAIPTLRAGRDELSSWWQAVALMHIRGIPIDWAAVHAPSGTRTVDLPTYAFQREHYWLLPSAPERTGTADDDHGRRYRVGWKPVPEAAAPDLTGTWLLVTDEKSAATVLVRDCAATLTGSGADVRELVLTDPSIERESLARRLRESTAGVPLSGVLSLLAADERLAPDHPALPAGVARTVTLLQALGDTGIEAPLWLATRGAVTVAPGEELASIPGGQLWALGRVAALEYPRRWIGLVDLPAGAGPLDARTRRRLAGVLADSGDEDQIAVRPTGLFGRRLVDAPQAPATDTWQPSGTVLVTGGTGALGAHVARWLADRGAPHLLLAGRRGPTAPSAAALAAELRARGTKVTVVACDVADRTAVDALLCDIPDDLPLTAVFHAAGTGAFAPLAETGLADFATGLEAKVAGAVNLHEALVHVPLEAFVLFSSVAAVWGSGGQAAYAVANAFLDGLAERRHAAGLAATSIAWGPWAGDGMAGAAATSDYLRKRGLLPMDPQWAVGALGRAVDGADTCVAVADVDWPRFAATFTAARPRPLLDELPAVRDSRDRRPAAPTAPRGAASELAARLTGLSPAEQETVALATVRDQVAEVLGHRRGAEAVEPHRAFTELGFDSLTAIELREALNAATGLRLPATLIFDYPTPAALAEHLRAECLGGSAEAVRVHRTADADEPIAIVGMSCRYPHGVESPEDLWRLVLAGRDATSLFPDDRGWDLDALYDPEGAAPGTSYVREGAFLSDVADFDPAFFGISPREALAMDPQQRLLLETGWEAFERAGIDPTTLRGSRTGVYTGTNGQDYLPLLLASEHGSESHQGVGNAAGVMSGRVAYTLGLEGPAMTVDTACSSSLVALHLAVQALRGGECDLALAGGVTVMATPSAFVEFSRQGGLAGDGRCKAFAASADGTAWGEGVGMLLVERLSDARRNGHRVLAVVRGSAVNSDGASNGLTAPNGPSQQRVIRQALANAGLSAADVDVVEAHGTGTKLGDPIEAQALLATYGREREADRPLWLGSVKSNIGHTQAASGVAGVIKMVMAMRHGVLPRTLHVDEPSPYVDWAAGAVELLTEERAWPLVGDRPLRAGVSSFGMSGTNAHVILEGAPEPEPETDAVEAESGPGTVLPFVISGKSAAGLWAQADRLRAFVEEREDLTAADLALSLVTTRAVLEHRAVVLSPDRETALVRLAELAGGGSGAGVVTGAMVPGKTAFLFTGQGAQRAGMGRGCMGRSRCSRMRWMRWRSGWTPGWSVRCVMCSSATGSGSIRRFIRRRRCSRWRSLSSGSSSRGVSRPTISSDIRLVSWLPRMWRVCCRWTTRARWWRRGVG</sequence>
<dbReference type="PROSITE" id="PS50075">
    <property type="entry name" value="CARRIER"/>
    <property type="match status" value="1"/>
</dbReference>
<dbReference type="SMART" id="SM00822">
    <property type="entry name" value="PKS_KR"/>
    <property type="match status" value="1"/>
</dbReference>
<evidence type="ECO:0000256" key="4">
    <source>
        <dbReference type="ARBA" id="ARBA00022679"/>
    </source>
</evidence>
<dbReference type="Pfam" id="PF00698">
    <property type="entry name" value="Acyl_transf_1"/>
    <property type="match status" value="1"/>
</dbReference>
<dbReference type="InterPro" id="IPR014031">
    <property type="entry name" value="Ketoacyl_synth_C"/>
</dbReference>
<dbReference type="SMART" id="SM01294">
    <property type="entry name" value="PKS_PP_betabranch"/>
    <property type="match status" value="1"/>
</dbReference>
<dbReference type="Pfam" id="PF00109">
    <property type="entry name" value="ketoacyl-synt"/>
    <property type="match status" value="2"/>
</dbReference>
<dbReference type="Proteomes" id="UP000671836">
    <property type="component" value="Chromosome"/>
</dbReference>
<dbReference type="PROSITE" id="PS00606">
    <property type="entry name" value="KS3_1"/>
    <property type="match status" value="2"/>
</dbReference>
<evidence type="ECO:0000259" key="9">
    <source>
        <dbReference type="PROSITE" id="PS50075"/>
    </source>
</evidence>
<dbReference type="SMART" id="SM00823">
    <property type="entry name" value="PKS_PP"/>
    <property type="match status" value="1"/>
</dbReference>
<dbReference type="InterPro" id="IPR006162">
    <property type="entry name" value="Ppantetheine_attach_site"/>
</dbReference>
<evidence type="ECO:0000313" key="12">
    <source>
        <dbReference type="Proteomes" id="UP000671836"/>
    </source>
</evidence>
<keyword evidence="7" id="KW-0012">Acyltransferase</keyword>
<dbReference type="EMBL" id="CP071595">
    <property type="protein sequence ID" value="QSY50343.1"/>
    <property type="molecule type" value="Genomic_DNA"/>
</dbReference>
<dbReference type="PANTHER" id="PTHR43775:SF51">
    <property type="entry name" value="INACTIVE PHENOLPHTHIOCEROL SYNTHESIS POLYKETIDE SYNTHASE TYPE I PKS1-RELATED"/>
    <property type="match status" value="1"/>
</dbReference>
<dbReference type="Gene3D" id="3.40.50.720">
    <property type="entry name" value="NAD(P)-binding Rossmann-like Domain"/>
    <property type="match status" value="1"/>
</dbReference>
<keyword evidence="2" id="KW-0596">Phosphopantetheine</keyword>
<dbReference type="InterPro" id="IPR009081">
    <property type="entry name" value="PP-bd_ACP"/>
</dbReference>
<name>A0ABX7RSK3_9ACTN</name>
<feature type="domain" description="Ketosynthase family 3 (KS3)" evidence="10">
    <location>
        <begin position="1525"/>
        <end position="1952"/>
    </location>
</feature>
<dbReference type="InterPro" id="IPR057326">
    <property type="entry name" value="KR_dom"/>
</dbReference>
<feature type="compositionally biased region" description="Basic and acidic residues" evidence="8">
    <location>
        <begin position="1394"/>
        <end position="1405"/>
    </location>
</feature>
<organism evidence="11 12">
    <name type="scientific">Streptomyces griseocarneus</name>
    <dbReference type="NCBI Taxonomy" id="51201"/>
    <lineage>
        <taxon>Bacteria</taxon>
        <taxon>Bacillati</taxon>
        <taxon>Actinomycetota</taxon>
        <taxon>Actinomycetes</taxon>
        <taxon>Kitasatosporales</taxon>
        <taxon>Streptomycetaceae</taxon>
        <taxon>Streptomyces</taxon>
    </lineage>
</organism>
<keyword evidence="6" id="KW-0511">Multifunctional enzyme</keyword>
<dbReference type="InterPro" id="IPR020841">
    <property type="entry name" value="PKS_Beta-ketoAc_synthase_dom"/>
</dbReference>
<dbReference type="InterPro" id="IPR032821">
    <property type="entry name" value="PKS_assoc"/>
</dbReference>
<keyword evidence="5" id="KW-0045">Antibiotic biosynthesis</keyword>
<evidence type="ECO:0000256" key="1">
    <source>
        <dbReference type="ARBA" id="ARBA00001957"/>
    </source>
</evidence>
<dbReference type="SMART" id="SM00827">
    <property type="entry name" value="PKS_AT"/>
    <property type="match status" value="1"/>
</dbReference>